<keyword evidence="1 2" id="KW-0238">DNA-binding</keyword>
<protein>
    <recommendedName>
        <fullName evidence="3">Homeobox domain-containing protein</fullName>
    </recommendedName>
</protein>
<dbReference type="OrthoDB" id="6159439at2759"/>
<evidence type="ECO:0000259" key="3">
    <source>
        <dbReference type="PROSITE" id="PS50071"/>
    </source>
</evidence>
<keyword evidence="1 2" id="KW-0371">Homeobox</keyword>
<dbReference type="SUPFAM" id="SSF46689">
    <property type="entry name" value="Homeodomain-like"/>
    <property type="match status" value="1"/>
</dbReference>
<organism evidence="4 5">
    <name type="scientific">Glomus cerebriforme</name>
    <dbReference type="NCBI Taxonomy" id="658196"/>
    <lineage>
        <taxon>Eukaryota</taxon>
        <taxon>Fungi</taxon>
        <taxon>Fungi incertae sedis</taxon>
        <taxon>Mucoromycota</taxon>
        <taxon>Glomeromycotina</taxon>
        <taxon>Glomeromycetes</taxon>
        <taxon>Glomerales</taxon>
        <taxon>Glomeraceae</taxon>
        <taxon>Glomus</taxon>
    </lineage>
</organism>
<dbReference type="PROSITE" id="PS50071">
    <property type="entry name" value="HOMEOBOX_2"/>
    <property type="match status" value="1"/>
</dbReference>
<proteinExistence type="predicted"/>
<name>A0A397T5U7_9GLOM</name>
<dbReference type="InterPro" id="IPR001356">
    <property type="entry name" value="HD"/>
</dbReference>
<sequence length="70" mass="8142">MNEINSTTSENCVNNISLCNSNIQQRYRTTPIQSNFLESYFQNIDDFPDSNMRKKIAQKLGMPSKSVHIW</sequence>
<feature type="domain" description="Homeobox" evidence="3">
    <location>
        <begin position="20"/>
        <end position="70"/>
    </location>
</feature>
<dbReference type="Gene3D" id="1.10.10.60">
    <property type="entry name" value="Homeodomain-like"/>
    <property type="match status" value="1"/>
</dbReference>
<comment type="subcellular location">
    <subcellularLocation>
        <location evidence="1 2">Nucleus</location>
    </subcellularLocation>
</comment>
<dbReference type="Proteomes" id="UP000265703">
    <property type="component" value="Unassembled WGS sequence"/>
</dbReference>
<reference evidence="4 5" key="1">
    <citation type="submission" date="2018-06" db="EMBL/GenBank/DDBJ databases">
        <title>Comparative genomics reveals the genomic features of Rhizophagus irregularis, R. cerebriforme, R. diaphanum and Gigaspora rosea, and their symbiotic lifestyle signature.</title>
        <authorList>
            <person name="Morin E."/>
            <person name="San Clemente H."/>
            <person name="Chen E.C.H."/>
            <person name="De La Providencia I."/>
            <person name="Hainaut M."/>
            <person name="Kuo A."/>
            <person name="Kohler A."/>
            <person name="Murat C."/>
            <person name="Tang N."/>
            <person name="Roy S."/>
            <person name="Loubradou J."/>
            <person name="Henrissat B."/>
            <person name="Grigoriev I.V."/>
            <person name="Corradi N."/>
            <person name="Roux C."/>
            <person name="Martin F.M."/>
        </authorList>
    </citation>
    <scope>NUCLEOTIDE SEQUENCE [LARGE SCALE GENOMIC DNA]</scope>
    <source>
        <strain evidence="4 5">DAOM 227022</strain>
    </source>
</reference>
<gene>
    <name evidence="4" type="ORF">C1645_11758</name>
</gene>
<comment type="caution">
    <text evidence="4">The sequence shown here is derived from an EMBL/GenBank/DDBJ whole genome shotgun (WGS) entry which is preliminary data.</text>
</comment>
<keyword evidence="1 2" id="KW-0539">Nucleus</keyword>
<dbReference type="InterPro" id="IPR009057">
    <property type="entry name" value="Homeodomain-like_sf"/>
</dbReference>
<keyword evidence="5" id="KW-1185">Reference proteome</keyword>
<accession>A0A397T5U7</accession>
<evidence type="ECO:0000313" key="4">
    <source>
        <dbReference type="EMBL" id="RIA93543.1"/>
    </source>
</evidence>
<dbReference type="Pfam" id="PF00046">
    <property type="entry name" value="Homeodomain"/>
    <property type="match status" value="1"/>
</dbReference>
<dbReference type="GO" id="GO:0005634">
    <property type="term" value="C:nucleus"/>
    <property type="evidence" value="ECO:0007669"/>
    <property type="project" value="UniProtKB-SubCell"/>
</dbReference>
<evidence type="ECO:0000256" key="2">
    <source>
        <dbReference type="RuleBase" id="RU000682"/>
    </source>
</evidence>
<dbReference type="EMBL" id="QKYT01000102">
    <property type="protein sequence ID" value="RIA93543.1"/>
    <property type="molecule type" value="Genomic_DNA"/>
</dbReference>
<dbReference type="AlphaFoldDB" id="A0A397T5U7"/>
<evidence type="ECO:0000313" key="5">
    <source>
        <dbReference type="Proteomes" id="UP000265703"/>
    </source>
</evidence>
<dbReference type="GO" id="GO:0003677">
    <property type="term" value="F:DNA binding"/>
    <property type="evidence" value="ECO:0007669"/>
    <property type="project" value="UniProtKB-UniRule"/>
</dbReference>
<evidence type="ECO:0000256" key="1">
    <source>
        <dbReference type="PROSITE-ProRule" id="PRU00108"/>
    </source>
</evidence>